<reference evidence="1 2" key="1">
    <citation type="submission" date="2016-10" db="EMBL/GenBank/DDBJ databases">
        <authorList>
            <person name="de Groot N.N."/>
        </authorList>
    </citation>
    <scope>NUCLEOTIDE SEQUENCE [LARGE SCALE GENOMIC DNA]</scope>
    <source>
        <strain evidence="1 2">DSM 14858</strain>
    </source>
</reference>
<organism evidence="1 2">
    <name type="scientific">Jannaschia helgolandensis</name>
    <dbReference type="NCBI Taxonomy" id="188906"/>
    <lineage>
        <taxon>Bacteria</taxon>
        <taxon>Pseudomonadati</taxon>
        <taxon>Pseudomonadota</taxon>
        <taxon>Alphaproteobacteria</taxon>
        <taxon>Rhodobacterales</taxon>
        <taxon>Roseobacteraceae</taxon>
        <taxon>Jannaschia</taxon>
    </lineage>
</organism>
<dbReference type="RefSeq" id="WP_139204664.1">
    <property type="nucleotide sequence ID" value="NZ_CAXBJT010000105.1"/>
</dbReference>
<name>A0A1H7J2B8_9RHOB</name>
<dbReference type="STRING" id="188906.SAMN04488526_1207"/>
<dbReference type="OrthoDB" id="7690651at2"/>
<gene>
    <name evidence="1" type="ORF">SAMN04488526_1207</name>
</gene>
<proteinExistence type="predicted"/>
<protein>
    <submittedName>
        <fullName evidence="1">Uncharacterized protein</fullName>
    </submittedName>
</protein>
<dbReference type="Proteomes" id="UP000199283">
    <property type="component" value="Unassembled WGS sequence"/>
</dbReference>
<accession>A0A1H7J2B8</accession>
<keyword evidence="2" id="KW-1185">Reference proteome</keyword>
<evidence type="ECO:0000313" key="1">
    <source>
        <dbReference type="EMBL" id="SEK67255.1"/>
    </source>
</evidence>
<dbReference type="PROSITE" id="PS51257">
    <property type="entry name" value="PROKAR_LIPOPROTEIN"/>
    <property type="match status" value="1"/>
</dbReference>
<sequence>MTLRLLPVLFLLTACGVDGAPVRPSDVEDKPQSAVTLSGSVEVGIARTD</sequence>
<dbReference type="AlphaFoldDB" id="A0A1H7J2B8"/>
<evidence type="ECO:0000313" key="2">
    <source>
        <dbReference type="Proteomes" id="UP000199283"/>
    </source>
</evidence>
<dbReference type="EMBL" id="FNZQ01000001">
    <property type="protein sequence ID" value="SEK67255.1"/>
    <property type="molecule type" value="Genomic_DNA"/>
</dbReference>